<dbReference type="KEGG" id="ego:BBD34_04830"/>
<evidence type="ECO:0000313" key="2">
    <source>
        <dbReference type="Proteomes" id="UP000190816"/>
    </source>
</evidence>
<dbReference type="Proteomes" id="UP000190816">
    <property type="component" value="Unassembled WGS sequence"/>
</dbReference>
<proteinExistence type="predicted"/>
<name>A0AAJ3NAN6_9FLAO</name>
<dbReference type="AlphaFoldDB" id="A0AAJ3NAN6"/>
<dbReference type="EMBL" id="MAIC01000016">
    <property type="protein sequence ID" value="OPB73638.1"/>
    <property type="molecule type" value="Genomic_DNA"/>
</dbReference>
<dbReference type="RefSeq" id="WP_078402582.1">
    <property type="nucleotide sequence ID" value="NZ_CP016377.1"/>
</dbReference>
<sequence length="139" mass="16582">MKKHLLIHGDLRSGKSLLIKNLLNNRTVFKIYCKDPFILSTNFLWSYGAEEKQVLHFEDVNKSIDPREFILYTGFIPVDTQGHKIFTINPRLIIEYSNEIEIPNEHSFIRMFHVVNTNTISYREIISLIHKWNEYTWNK</sequence>
<accession>A0AAJ3NAN6</accession>
<protein>
    <submittedName>
        <fullName evidence="1">Uncharacterized protein</fullName>
    </submittedName>
</protein>
<organism evidence="1 2">
    <name type="scientific">Elizabethkingia ursingii</name>
    <dbReference type="NCBI Taxonomy" id="1756150"/>
    <lineage>
        <taxon>Bacteria</taxon>
        <taxon>Pseudomonadati</taxon>
        <taxon>Bacteroidota</taxon>
        <taxon>Flavobacteriia</taxon>
        <taxon>Flavobacteriales</taxon>
        <taxon>Weeksellaceae</taxon>
        <taxon>Elizabethkingia</taxon>
    </lineage>
</organism>
<reference evidence="1 2" key="1">
    <citation type="submission" date="2016-06" db="EMBL/GenBank/DDBJ databases">
        <authorList>
            <person name="Nicholson A.C."/>
        </authorList>
    </citation>
    <scope>NUCLEOTIDE SEQUENCE [LARGE SCALE GENOMIC DNA]</scope>
    <source>
        <strain evidence="1 2">G4123</strain>
    </source>
</reference>
<comment type="caution">
    <text evidence="1">The sequence shown here is derived from an EMBL/GenBank/DDBJ whole genome shotgun (WGS) entry which is preliminary data.</text>
</comment>
<gene>
    <name evidence="1" type="ORF">BAY32_11390</name>
</gene>
<evidence type="ECO:0000313" key="1">
    <source>
        <dbReference type="EMBL" id="OPB73638.1"/>
    </source>
</evidence>